<proteinExistence type="predicted"/>
<protein>
    <recommendedName>
        <fullName evidence="2">DUF2797 domain-containing protein</fullName>
    </recommendedName>
</protein>
<dbReference type="AlphaFoldDB" id="A0A7C3SPJ1"/>
<dbReference type="EMBL" id="DTIB01000117">
    <property type="protein sequence ID" value="HGB25737.1"/>
    <property type="molecule type" value="Genomic_DNA"/>
</dbReference>
<evidence type="ECO:0008006" key="2">
    <source>
        <dbReference type="Google" id="ProtNLM"/>
    </source>
</evidence>
<comment type="caution">
    <text evidence="1">The sequence shown here is derived from an EMBL/GenBank/DDBJ whole genome shotgun (WGS) entry which is preliminary data.</text>
</comment>
<sequence length="306" mass="33384">MQLVFRAVVFEAEELARVEGEAAGLAAWLGGAPARVTLHVLRVARVGLLVQKPPAPEVEVVWEPCITVVRAGRTLCRYHEGEYESARYCSAEAAEPGGYCRAHAESPRALYERCAQGDERACARASELLEGEEFLVYVLDFGGPRPKVGLTQRWRLLHRVAEQPHAAAAVVARGRLRDMRLLERRLGSKATEGVGLRVERRLESAARALSSGFTALAGRAAQALSTLGLHGDYEAYTVLPMSADPWAFLAEPAGLHSLANLRICIKDYWAGRLLAATERGTLVVPKYELLHKVLALSELALGQRTG</sequence>
<name>A0A7C3SPJ1_THEPE</name>
<reference evidence="1" key="1">
    <citation type="journal article" date="2020" name="mSystems">
        <title>Genome- and Community-Level Interaction Insights into Carbon Utilization and Element Cycling Functions of Hydrothermarchaeota in Hydrothermal Sediment.</title>
        <authorList>
            <person name="Zhou Z."/>
            <person name="Liu Y."/>
            <person name="Xu W."/>
            <person name="Pan J."/>
            <person name="Luo Z.H."/>
            <person name="Li M."/>
        </authorList>
    </citation>
    <scope>NUCLEOTIDE SEQUENCE [LARGE SCALE GENOMIC DNA]</scope>
    <source>
        <strain evidence="1">SpSt-8</strain>
    </source>
</reference>
<evidence type="ECO:0000313" key="1">
    <source>
        <dbReference type="EMBL" id="HGB25737.1"/>
    </source>
</evidence>
<organism evidence="1">
    <name type="scientific">Thermofilum pendens</name>
    <dbReference type="NCBI Taxonomy" id="2269"/>
    <lineage>
        <taxon>Archaea</taxon>
        <taxon>Thermoproteota</taxon>
        <taxon>Thermoprotei</taxon>
        <taxon>Thermofilales</taxon>
        <taxon>Thermofilaceae</taxon>
        <taxon>Thermofilum</taxon>
    </lineage>
</organism>
<accession>A0A7C3SPJ1</accession>
<gene>
    <name evidence="1" type="ORF">ENV88_06930</name>
</gene>